<dbReference type="Proteomes" id="UP000011713">
    <property type="component" value="Unassembled WGS sequence"/>
</dbReference>
<keyword evidence="2" id="KW-1185">Reference proteome</keyword>
<evidence type="ECO:0000313" key="1">
    <source>
        <dbReference type="EnsemblProtists" id="HpaP811766"/>
    </source>
</evidence>
<dbReference type="EMBL" id="JH598051">
    <property type="status" value="NOT_ANNOTATED_CDS"/>
    <property type="molecule type" value="Genomic_DNA"/>
</dbReference>
<dbReference type="AlphaFoldDB" id="M4BYW8"/>
<reference evidence="1" key="2">
    <citation type="submission" date="2015-06" db="UniProtKB">
        <authorList>
            <consortium name="EnsemblProtists"/>
        </authorList>
    </citation>
    <scope>IDENTIFICATION</scope>
    <source>
        <strain evidence="1">Emoy2</strain>
    </source>
</reference>
<name>M4BYW8_HYAAE</name>
<dbReference type="InParanoid" id="M4BYW8"/>
<dbReference type="VEuPathDB" id="FungiDB:HpaG811766"/>
<sequence length="144" mass="16719">MVFRDPFDGLFDHFGPLSSHLQQKRRYQKVRTCIHRTQFLQCRRCRAGRAKRYLSGTHLRMSWGLVPRHARHCGLKPDSNLRPGSKSSILCTQTHHDTDVEIADKFMRTTISARSSIASVFEMTQPSNRQFICAFRRHVISDSC</sequence>
<organism evidence="1 2">
    <name type="scientific">Hyaloperonospora arabidopsidis (strain Emoy2)</name>
    <name type="common">Downy mildew agent</name>
    <name type="synonym">Peronospora arabidopsidis</name>
    <dbReference type="NCBI Taxonomy" id="559515"/>
    <lineage>
        <taxon>Eukaryota</taxon>
        <taxon>Sar</taxon>
        <taxon>Stramenopiles</taxon>
        <taxon>Oomycota</taxon>
        <taxon>Peronosporomycetes</taxon>
        <taxon>Peronosporales</taxon>
        <taxon>Peronosporaceae</taxon>
        <taxon>Hyaloperonospora</taxon>
    </lineage>
</organism>
<accession>M4BYW8</accession>
<reference evidence="2" key="1">
    <citation type="journal article" date="2010" name="Science">
        <title>Signatures of adaptation to obligate biotrophy in the Hyaloperonospora arabidopsidis genome.</title>
        <authorList>
            <person name="Baxter L."/>
            <person name="Tripathy S."/>
            <person name="Ishaque N."/>
            <person name="Boot N."/>
            <person name="Cabral A."/>
            <person name="Kemen E."/>
            <person name="Thines M."/>
            <person name="Ah-Fong A."/>
            <person name="Anderson R."/>
            <person name="Badejoko W."/>
            <person name="Bittner-Eddy P."/>
            <person name="Boore J.L."/>
            <person name="Chibucos M.C."/>
            <person name="Coates M."/>
            <person name="Dehal P."/>
            <person name="Delehaunty K."/>
            <person name="Dong S."/>
            <person name="Downton P."/>
            <person name="Dumas B."/>
            <person name="Fabro G."/>
            <person name="Fronick C."/>
            <person name="Fuerstenberg S.I."/>
            <person name="Fulton L."/>
            <person name="Gaulin E."/>
            <person name="Govers F."/>
            <person name="Hughes L."/>
            <person name="Humphray S."/>
            <person name="Jiang R.H."/>
            <person name="Judelson H."/>
            <person name="Kamoun S."/>
            <person name="Kyung K."/>
            <person name="Meijer H."/>
            <person name="Minx P."/>
            <person name="Morris P."/>
            <person name="Nelson J."/>
            <person name="Phuntumart V."/>
            <person name="Qutob D."/>
            <person name="Rehmany A."/>
            <person name="Rougon-Cardoso A."/>
            <person name="Ryden P."/>
            <person name="Torto-Alalibo T."/>
            <person name="Studholme D."/>
            <person name="Wang Y."/>
            <person name="Win J."/>
            <person name="Wood J."/>
            <person name="Clifton S.W."/>
            <person name="Rogers J."/>
            <person name="Van den Ackerveken G."/>
            <person name="Jones J.D."/>
            <person name="McDowell J.M."/>
            <person name="Beynon J."/>
            <person name="Tyler B.M."/>
        </authorList>
    </citation>
    <scope>NUCLEOTIDE SEQUENCE [LARGE SCALE GENOMIC DNA]</scope>
    <source>
        <strain evidence="2">Emoy2</strain>
    </source>
</reference>
<evidence type="ECO:0000313" key="2">
    <source>
        <dbReference type="Proteomes" id="UP000011713"/>
    </source>
</evidence>
<protein>
    <submittedName>
        <fullName evidence="1">Uncharacterized protein</fullName>
    </submittedName>
</protein>
<dbReference type="EnsemblProtists" id="HpaT811766">
    <property type="protein sequence ID" value="HpaP811766"/>
    <property type="gene ID" value="HpaG811766"/>
</dbReference>
<dbReference type="HOGENOM" id="CLU_1800168_0_0_1"/>
<proteinExistence type="predicted"/>